<gene>
    <name evidence="2" type="ORF">STAS_02400</name>
</gene>
<dbReference type="Pfam" id="PF00076">
    <property type="entry name" value="RRM_1"/>
    <property type="match status" value="1"/>
</dbReference>
<reference evidence="3" key="1">
    <citation type="journal article" date="2019" name="Curr. Biol.">
        <title>Genome Sequence of Striga asiatica Provides Insight into the Evolution of Plant Parasitism.</title>
        <authorList>
            <person name="Yoshida S."/>
            <person name="Kim S."/>
            <person name="Wafula E.K."/>
            <person name="Tanskanen J."/>
            <person name="Kim Y.M."/>
            <person name="Honaas L."/>
            <person name="Yang Z."/>
            <person name="Spallek T."/>
            <person name="Conn C.E."/>
            <person name="Ichihashi Y."/>
            <person name="Cheong K."/>
            <person name="Cui S."/>
            <person name="Der J.P."/>
            <person name="Gundlach H."/>
            <person name="Jiao Y."/>
            <person name="Hori C."/>
            <person name="Ishida J.K."/>
            <person name="Kasahara H."/>
            <person name="Kiba T."/>
            <person name="Kim M.S."/>
            <person name="Koo N."/>
            <person name="Laohavisit A."/>
            <person name="Lee Y.H."/>
            <person name="Lumba S."/>
            <person name="McCourt P."/>
            <person name="Mortimer J.C."/>
            <person name="Mutuku J.M."/>
            <person name="Nomura T."/>
            <person name="Sasaki-Sekimoto Y."/>
            <person name="Seto Y."/>
            <person name="Wang Y."/>
            <person name="Wakatake T."/>
            <person name="Sakakibara H."/>
            <person name="Demura T."/>
            <person name="Yamaguchi S."/>
            <person name="Yoneyama K."/>
            <person name="Manabe R.I."/>
            <person name="Nelson D.C."/>
            <person name="Schulman A.H."/>
            <person name="Timko M.P."/>
            <person name="dePamphilis C.W."/>
            <person name="Choi D."/>
            <person name="Shirasu K."/>
        </authorList>
    </citation>
    <scope>NUCLEOTIDE SEQUENCE [LARGE SCALE GENOMIC DNA]</scope>
    <source>
        <strain evidence="3">cv. UVA1</strain>
    </source>
</reference>
<evidence type="ECO:0000313" key="2">
    <source>
        <dbReference type="EMBL" id="GER26734.1"/>
    </source>
</evidence>
<name>A0A5A7P2F8_STRAF</name>
<keyword evidence="3" id="KW-1185">Reference proteome</keyword>
<evidence type="ECO:0000259" key="1">
    <source>
        <dbReference type="Pfam" id="PF00076"/>
    </source>
</evidence>
<evidence type="ECO:0000313" key="3">
    <source>
        <dbReference type="Proteomes" id="UP000325081"/>
    </source>
</evidence>
<protein>
    <submittedName>
        <fullName evidence="2">Serine/arginine-rich splicing factor 2</fullName>
    </submittedName>
</protein>
<dbReference type="Proteomes" id="UP000325081">
    <property type="component" value="Unassembled WGS sequence"/>
</dbReference>
<comment type="caution">
    <text evidence="2">The sequence shown here is derived from an EMBL/GenBank/DDBJ whole genome shotgun (WGS) entry which is preliminary data.</text>
</comment>
<dbReference type="AlphaFoldDB" id="A0A5A7P2F8"/>
<sequence length="121" mass="13986">MRATHVQQALAYGHSSCVEELDVAERCRPDGTVRDLDGLGRGLEEAFWPIWQCYGDRYSRDKYTLEPRRFAYISYADSTEAACARAAMDEQMFQSRTITVAFKEEDGNKSNEKRFMELRGR</sequence>
<dbReference type="InterPro" id="IPR012677">
    <property type="entry name" value="Nucleotide-bd_a/b_plait_sf"/>
</dbReference>
<proteinExistence type="predicted"/>
<dbReference type="GO" id="GO:0003723">
    <property type="term" value="F:RNA binding"/>
    <property type="evidence" value="ECO:0007669"/>
    <property type="project" value="InterPro"/>
</dbReference>
<dbReference type="EMBL" id="BKCP01001114">
    <property type="protein sequence ID" value="GER26734.1"/>
    <property type="molecule type" value="Genomic_DNA"/>
</dbReference>
<accession>A0A5A7P2F8</accession>
<dbReference type="InterPro" id="IPR000504">
    <property type="entry name" value="RRM_dom"/>
</dbReference>
<organism evidence="2 3">
    <name type="scientific">Striga asiatica</name>
    <name type="common">Asiatic witchweed</name>
    <name type="synonym">Buchnera asiatica</name>
    <dbReference type="NCBI Taxonomy" id="4170"/>
    <lineage>
        <taxon>Eukaryota</taxon>
        <taxon>Viridiplantae</taxon>
        <taxon>Streptophyta</taxon>
        <taxon>Embryophyta</taxon>
        <taxon>Tracheophyta</taxon>
        <taxon>Spermatophyta</taxon>
        <taxon>Magnoliopsida</taxon>
        <taxon>eudicotyledons</taxon>
        <taxon>Gunneridae</taxon>
        <taxon>Pentapetalae</taxon>
        <taxon>asterids</taxon>
        <taxon>lamiids</taxon>
        <taxon>Lamiales</taxon>
        <taxon>Orobanchaceae</taxon>
        <taxon>Buchnereae</taxon>
        <taxon>Striga</taxon>
    </lineage>
</organism>
<dbReference type="SUPFAM" id="SSF54928">
    <property type="entry name" value="RNA-binding domain, RBD"/>
    <property type="match status" value="1"/>
</dbReference>
<dbReference type="InterPro" id="IPR035979">
    <property type="entry name" value="RBD_domain_sf"/>
</dbReference>
<feature type="domain" description="RRM" evidence="1">
    <location>
        <begin position="59"/>
        <end position="99"/>
    </location>
</feature>
<dbReference type="Gene3D" id="3.30.70.330">
    <property type="match status" value="1"/>
</dbReference>